<feature type="domain" description="RNA 3'-terminal phosphate cyclase" evidence="2">
    <location>
        <begin position="9"/>
        <end position="424"/>
    </location>
</feature>
<organism evidence="3 4">
    <name type="scientific">Exophiala xenobiotica</name>
    <dbReference type="NCBI Taxonomy" id="348802"/>
    <lineage>
        <taxon>Eukaryota</taxon>
        <taxon>Fungi</taxon>
        <taxon>Dikarya</taxon>
        <taxon>Ascomycota</taxon>
        <taxon>Pezizomycotina</taxon>
        <taxon>Eurotiomycetes</taxon>
        <taxon>Chaetothyriomycetidae</taxon>
        <taxon>Chaetothyriales</taxon>
        <taxon>Herpotrichiellaceae</taxon>
        <taxon>Exophiala</taxon>
    </lineage>
</organism>
<evidence type="ECO:0000313" key="4">
    <source>
        <dbReference type="Proteomes" id="UP000054342"/>
    </source>
</evidence>
<sequence length="470" mass="51053">MLILDGSTLEGGGQLVRVALSLSSICSIPVRITNIRANRASKSSRPSHKSRARTGNAKSAPSGSSPGGGLKESHLAALNWLADQCGADIEGNEVGCREVVFRPGRRKVQPAEPAVPRPEVIELRKPGSVWLIWQAIFPYIVHSICASAPSLSSLSSRPLCITLRGGTNVPKSPSSEYMQQVFLPLCHRIGLPKVDIHVIQRGWAGHTPEIGEVEISVYSPTVSLRPLDPSLTASTPRLVQPFHLHDRGNITHISMTIIAGSHATHSLLESELRESLAAKPIFSSVAVTVHASSALSHDERRLYTLLVAHTSNDYRLGRDHLGSGRKITSEADRAGVVREVVSTVVRDFVRECERGSCVDEFAEDQLVIFQALSQGSTRIHADGVALEGEQRQRRDGYERNRPESGSLHTHTVRWVCKEMLGTKFDGLGGCEGMSPRRDGEVEEVSKGLASVIIDEPGSRRGTGKEEGMHE</sequence>
<feature type="region of interest" description="Disordered" evidence="1">
    <location>
        <begin position="383"/>
        <end position="405"/>
    </location>
</feature>
<dbReference type="InterPro" id="IPR000228">
    <property type="entry name" value="RNA3'_term_phos_cyc"/>
</dbReference>
<feature type="compositionally biased region" description="Basic and acidic residues" evidence="1">
    <location>
        <begin position="456"/>
        <end position="470"/>
    </location>
</feature>
<dbReference type="Gene3D" id="3.65.10.20">
    <property type="entry name" value="RNA 3'-terminal phosphate cyclase domain"/>
    <property type="match status" value="2"/>
</dbReference>
<gene>
    <name evidence="3" type="ORF">PV05_09053</name>
</gene>
<evidence type="ECO:0000313" key="3">
    <source>
        <dbReference type="EMBL" id="KIW53482.1"/>
    </source>
</evidence>
<dbReference type="Proteomes" id="UP000054342">
    <property type="component" value="Unassembled WGS sequence"/>
</dbReference>
<feature type="compositionally biased region" description="Basic and acidic residues" evidence="1">
    <location>
        <begin position="388"/>
        <end position="402"/>
    </location>
</feature>
<dbReference type="HOGENOM" id="CLU_027882_3_0_1"/>
<protein>
    <recommendedName>
        <fullName evidence="2">RNA 3'-terminal phosphate cyclase domain-containing protein</fullName>
    </recommendedName>
</protein>
<name>A0A0D2CTX6_9EURO</name>
<accession>A0A0D2CTX6</accession>
<feature type="region of interest" description="Disordered" evidence="1">
    <location>
        <begin position="443"/>
        <end position="470"/>
    </location>
</feature>
<dbReference type="InterPro" id="IPR023797">
    <property type="entry name" value="RNA3'_phos_cyclase_dom"/>
</dbReference>
<dbReference type="SUPFAM" id="SSF55205">
    <property type="entry name" value="EPT/RTPC-like"/>
    <property type="match status" value="1"/>
</dbReference>
<feature type="region of interest" description="Disordered" evidence="1">
    <location>
        <begin position="37"/>
        <end position="69"/>
    </location>
</feature>
<dbReference type="InterPro" id="IPR037136">
    <property type="entry name" value="RNA3'_phos_cyclase_dom_sf"/>
</dbReference>
<proteinExistence type="predicted"/>
<dbReference type="InterPro" id="IPR013792">
    <property type="entry name" value="RNA3'P_cycl/enolpyr_Trfase_a/b"/>
</dbReference>
<dbReference type="GO" id="GO:0005634">
    <property type="term" value="C:nucleus"/>
    <property type="evidence" value="ECO:0007669"/>
    <property type="project" value="TreeGrafter"/>
</dbReference>
<dbReference type="STRING" id="348802.A0A0D2CTX6"/>
<dbReference type="RefSeq" id="XP_013314066.1">
    <property type="nucleotide sequence ID" value="XM_013458612.1"/>
</dbReference>
<dbReference type="Pfam" id="PF01137">
    <property type="entry name" value="RTC"/>
    <property type="match status" value="1"/>
</dbReference>
<evidence type="ECO:0000256" key="1">
    <source>
        <dbReference type="SAM" id="MobiDB-lite"/>
    </source>
</evidence>
<evidence type="ECO:0000259" key="2">
    <source>
        <dbReference type="Pfam" id="PF01137"/>
    </source>
</evidence>
<dbReference type="GeneID" id="25330961"/>
<dbReference type="GO" id="GO:0003963">
    <property type="term" value="F:RNA-3'-phosphate cyclase activity"/>
    <property type="evidence" value="ECO:0007669"/>
    <property type="project" value="TreeGrafter"/>
</dbReference>
<dbReference type="PANTHER" id="PTHR11096">
    <property type="entry name" value="RNA 3' TERMINAL PHOSPHATE CYCLASE"/>
    <property type="match status" value="1"/>
</dbReference>
<dbReference type="OrthoDB" id="25029at2759"/>
<keyword evidence="4" id="KW-1185">Reference proteome</keyword>
<dbReference type="EMBL" id="KN847321">
    <property type="protein sequence ID" value="KIW53482.1"/>
    <property type="molecule type" value="Genomic_DNA"/>
</dbReference>
<reference evidence="3 4" key="1">
    <citation type="submission" date="2015-01" db="EMBL/GenBank/DDBJ databases">
        <title>The Genome Sequence of Exophiala xenobiotica CBS118157.</title>
        <authorList>
            <consortium name="The Broad Institute Genomics Platform"/>
            <person name="Cuomo C."/>
            <person name="de Hoog S."/>
            <person name="Gorbushina A."/>
            <person name="Stielow B."/>
            <person name="Teixiera M."/>
            <person name="Abouelleil A."/>
            <person name="Chapman S.B."/>
            <person name="Priest M."/>
            <person name="Young S.K."/>
            <person name="Wortman J."/>
            <person name="Nusbaum C."/>
            <person name="Birren B."/>
        </authorList>
    </citation>
    <scope>NUCLEOTIDE SEQUENCE [LARGE SCALE GENOMIC DNA]</scope>
    <source>
        <strain evidence="3 4">CBS 118157</strain>
    </source>
</reference>
<dbReference type="GO" id="GO:0006396">
    <property type="term" value="P:RNA processing"/>
    <property type="evidence" value="ECO:0007669"/>
    <property type="project" value="InterPro"/>
</dbReference>
<dbReference type="PANTHER" id="PTHR11096:SF0">
    <property type="entry name" value="RNA 3'-TERMINAL PHOSPHATE CYCLASE"/>
    <property type="match status" value="1"/>
</dbReference>
<dbReference type="AlphaFoldDB" id="A0A0D2CTX6"/>